<evidence type="ECO:0000313" key="6">
    <source>
        <dbReference type="Proteomes" id="UP000053237"/>
    </source>
</evidence>
<dbReference type="SUPFAM" id="SSF56235">
    <property type="entry name" value="N-terminal nucleophile aminohydrolases (Ntn hydrolases)"/>
    <property type="match status" value="1"/>
</dbReference>
<keyword evidence="2" id="KW-0061">Asparagine biosynthesis</keyword>
<dbReference type="Gene3D" id="3.60.20.10">
    <property type="entry name" value="Glutamine Phosphoribosylpyrophosphate, subunit 1, domain 1"/>
    <property type="match status" value="1"/>
</dbReference>
<feature type="domain" description="Asparagine synthetase" evidence="4">
    <location>
        <begin position="597"/>
        <end position="677"/>
    </location>
</feature>
<dbReference type="InterPro" id="IPR051857">
    <property type="entry name" value="Asn_synthetase_domain"/>
</dbReference>
<evidence type="ECO:0000313" key="5">
    <source>
        <dbReference type="EMBL" id="CCI49558.1"/>
    </source>
</evidence>
<dbReference type="InterPro" id="IPR001962">
    <property type="entry name" value="Asn_synthase"/>
</dbReference>
<dbReference type="AlphaFoldDB" id="A0A024GS68"/>
<comment type="caution">
    <text evidence="5">The sequence shown here is derived from an EMBL/GenBank/DDBJ whole genome shotgun (WGS) entry which is preliminary data.</text>
</comment>
<keyword evidence="3" id="KW-0315">Glutamine amidotransferase</keyword>
<gene>
    <name evidence="5" type="ORF">BN9_109100</name>
</gene>
<evidence type="ECO:0000256" key="2">
    <source>
        <dbReference type="ARBA" id="ARBA00022888"/>
    </source>
</evidence>
<dbReference type="Pfam" id="PF00733">
    <property type="entry name" value="Asn_synthase"/>
    <property type="match status" value="1"/>
</dbReference>
<evidence type="ECO:0000256" key="1">
    <source>
        <dbReference type="ARBA" id="ARBA00022605"/>
    </source>
</evidence>
<accession>A0A024GS68</accession>
<sequence length="726" mass="81976">MCGVAFVWRTKVSQKHERKQIEEKLTPRGPDKYGFVQRDTKFGSFELHASVLHVRGDQITPQPIENAFSDILCWNGEIFGGTDMPSDMALNDTQWLSDAFERASIQSDPELAILDVITSIRGPFAVLFYHQRTHKVYFGHDRFGRRSLVYHTQIPHLYPANATTTSAACSFDHIENTIYQNESLPSQYDLYEVLFSLSSVTLDLTCQQGYPIDNQFDEVPCTGMFCLNLKSSQLTHFPFPNLSLDRLKFDVSDLTYLRKIQDQYNCFASDSTFNTTIHQRSALSLLFALSNAVGIRVRTIPSPISAKVRIAILFSGGLDSVVLAALTHYHVPDYEPIELLNVCFDSIGFQSPDRLAARVAAHELKNLFPAREWRLIEINTLYEEVLHHQHSIHSLMKPCDTHMDFNIGAAFYFLARGTGQWNTSISIEPALEAQLLESPQIETKRSVCLFPNHKNDSLKCPVTNCGRKWKRECLLMVCRVCCFRIQNIVRLCSPIDVKYDVRHMKTLEEMGICSIKFQVLLETLTSSERDSFHCHKHPTLTCTISRPSTERKAVQKIHQEPLKASYSSSARVVLVGIGADEQLAGYGRHKTAFLNGGHGALAQELAMDMGRIWKRNLGRDDRCISAHGKEARFPYLDENVVCLLGQMPTEVLTDFSRTTDRGRGDKYLLRLVARDFLGLKHCAGLSKRAIQFGSRIAKCSNATAFQSNRKASGTALFHLQETGSTT</sequence>
<name>A0A024GS68_9STRA</name>
<keyword evidence="1" id="KW-0028">Amino-acid biosynthesis</keyword>
<reference evidence="5 6" key="1">
    <citation type="submission" date="2012-05" db="EMBL/GenBank/DDBJ databases">
        <title>Recombination and specialization in a pathogen metapopulation.</title>
        <authorList>
            <person name="Gardiner A."/>
            <person name="Kemen E."/>
            <person name="Schultz-Larsen T."/>
            <person name="MacLean D."/>
            <person name="Van Oosterhout C."/>
            <person name="Jones J.D.G."/>
        </authorList>
    </citation>
    <scope>NUCLEOTIDE SEQUENCE [LARGE SCALE GENOMIC DNA]</scope>
    <source>
        <strain evidence="5 6">Ac Nc2</strain>
    </source>
</reference>
<dbReference type="Gene3D" id="3.40.50.620">
    <property type="entry name" value="HUPs"/>
    <property type="match status" value="2"/>
</dbReference>
<dbReference type="STRING" id="65357.A0A024GS68"/>
<dbReference type="Proteomes" id="UP000053237">
    <property type="component" value="Unassembled WGS sequence"/>
</dbReference>
<proteinExistence type="predicted"/>
<dbReference type="GO" id="GO:0006529">
    <property type="term" value="P:asparagine biosynthetic process"/>
    <property type="evidence" value="ECO:0007669"/>
    <property type="project" value="UniProtKB-KW"/>
</dbReference>
<dbReference type="OrthoDB" id="10252281at2759"/>
<organism evidence="5 6">
    <name type="scientific">Albugo candida</name>
    <dbReference type="NCBI Taxonomy" id="65357"/>
    <lineage>
        <taxon>Eukaryota</taxon>
        <taxon>Sar</taxon>
        <taxon>Stramenopiles</taxon>
        <taxon>Oomycota</taxon>
        <taxon>Peronosporomycetes</taxon>
        <taxon>Albuginales</taxon>
        <taxon>Albuginaceae</taxon>
        <taxon>Albugo</taxon>
    </lineage>
</organism>
<dbReference type="PANTHER" id="PTHR45937:SF1">
    <property type="entry name" value="ASPARAGINE SYNTHETASE DOMAIN-CONTAINING PROTEIN 1"/>
    <property type="match status" value="1"/>
</dbReference>
<dbReference type="InterPro" id="IPR029055">
    <property type="entry name" value="Ntn_hydrolases_N"/>
</dbReference>
<protein>
    <recommendedName>
        <fullName evidence="4">Asparagine synthetase domain-containing protein</fullName>
    </recommendedName>
</protein>
<keyword evidence="6" id="KW-1185">Reference proteome</keyword>
<dbReference type="GO" id="GO:0004066">
    <property type="term" value="F:asparagine synthase (glutamine-hydrolyzing) activity"/>
    <property type="evidence" value="ECO:0007669"/>
    <property type="project" value="InterPro"/>
</dbReference>
<dbReference type="EMBL" id="CAIX01000313">
    <property type="protein sequence ID" value="CCI49558.1"/>
    <property type="molecule type" value="Genomic_DNA"/>
</dbReference>
<dbReference type="InParanoid" id="A0A024GS68"/>
<dbReference type="PANTHER" id="PTHR45937">
    <property type="entry name" value="ASPARAGINE SYNTHETASE DOMAIN-CONTAINING PROTEIN 1"/>
    <property type="match status" value="1"/>
</dbReference>
<dbReference type="SUPFAM" id="SSF52402">
    <property type="entry name" value="Adenine nucleotide alpha hydrolases-like"/>
    <property type="match status" value="1"/>
</dbReference>
<dbReference type="CDD" id="cd01991">
    <property type="entry name" value="Asn_synthase_B_C"/>
    <property type="match status" value="1"/>
</dbReference>
<evidence type="ECO:0000256" key="3">
    <source>
        <dbReference type="ARBA" id="ARBA00022962"/>
    </source>
</evidence>
<evidence type="ECO:0000259" key="4">
    <source>
        <dbReference type="Pfam" id="PF00733"/>
    </source>
</evidence>
<dbReference type="InterPro" id="IPR014729">
    <property type="entry name" value="Rossmann-like_a/b/a_fold"/>
</dbReference>